<keyword evidence="4" id="KW-0973">c-di-GMP</keyword>
<evidence type="ECO:0000256" key="1">
    <source>
        <dbReference type="ARBA" id="ARBA00004651"/>
    </source>
</evidence>
<dbReference type="OrthoDB" id="9813903at2"/>
<feature type="domain" description="EAL" evidence="11">
    <location>
        <begin position="298"/>
        <end position="547"/>
    </location>
</feature>
<evidence type="ECO:0000256" key="10">
    <source>
        <dbReference type="SAM" id="Phobius"/>
    </source>
</evidence>
<evidence type="ECO:0000256" key="5">
    <source>
        <dbReference type="ARBA" id="ARBA00022692"/>
    </source>
</evidence>
<evidence type="ECO:0000256" key="4">
    <source>
        <dbReference type="ARBA" id="ARBA00022636"/>
    </source>
</evidence>
<dbReference type="Pfam" id="PF00563">
    <property type="entry name" value="EAL"/>
    <property type="match status" value="1"/>
</dbReference>
<protein>
    <recommendedName>
        <fullName evidence="2">cyclic-guanylate-specific phosphodiesterase</fullName>
        <ecNumber evidence="2">3.1.4.52</ecNumber>
    </recommendedName>
</protein>
<dbReference type="RefSeq" id="WP_151066165.1">
    <property type="nucleotide sequence ID" value="NZ_CABVPL010000006.1"/>
</dbReference>
<comment type="catalytic activity">
    <reaction evidence="9">
        <text>3',3'-c-di-GMP + H2O = 5'-phosphoguanylyl(3'-&gt;5')guanosine + H(+)</text>
        <dbReference type="Rhea" id="RHEA:24902"/>
        <dbReference type="ChEBI" id="CHEBI:15377"/>
        <dbReference type="ChEBI" id="CHEBI:15378"/>
        <dbReference type="ChEBI" id="CHEBI:58754"/>
        <dbReference type="ChEBI" id="CHEBI:58805"/>
        <dbReference type="EC" id="3.1.4.52"/>
    </reaction>
</comment>
<dbReference type="Pfam" id="PF12792">
    <property type="entry name" value="CSS-motif"/>
    <property type="match status" value="1"/>
</dbReference>
<dbReference type="InterPro" id="IPR024744">
    <property type="entry name" value="CSS-motif_dom"/>
</dbReference>
<proteinExistence type="predicted"/>
<dbReference type="InterPro" id="IPR001633">
    <property type="entry name" value="EAL_dom"/>
</dbReference>
<dbReference type="SMART" id="SM00052">
    <property type="entry name" value="EAL"/>
    <property type="match status" value="1"/>
</dbReference>
<dbReference type="PROSITE" id="PS50883">
    <property type="entry name" value="EAL"/>
    <property type="match status" value="1"/>
</dbReference>
<dbReference type="EMBL" id="VZOJ01000066">
    <property type="protein sequence ID" value="KAB0637232.1"/>
    <property type="molecule type" value="Genomic_DNA"/>
</dbReference>
<dbReference type="GO" id="GO:0071111">
    <property type="term" value="F:cyclic-guanylate-specific phosphodiesterase activity"/>
    <property type="evidence" value="ECO:0007669"/>
    <property type="project" value="UniProtKB-EC"/>
</dbReference>
<comment type="caution">
    <text evidence="12">The sequence shown here is derived from an EMBL/GenBank/DDBJ whole genome shotgun (WGS) entry which is preliminary data.</text>
</comment>
<sequence>MHRVHPSTGSTCIPMRTTTNAIRGASAPTPGPKPAFQRSGVWLRVVSFVALLVCVLVLVLALIVAERLARESVARHERIVANDIVVSVNHILDGIRSRHRDELNALVGRPCTAIFRTLAEIGTHLRYLRAVALANDGRVTCSSALGAIDVSLDAYLHAPEPGMTAIALLQQTPFQHRVPVLAVFRATARQSGVLYLVEGDYVADMLAHGTRFGAETATLAVEGAGGIDQHGRFVPPSGAARTAGSAIASHTWPFTVSVTSSHSYVSQVTRRYRLVCITIALLVNGLVAAAYLLAMAPRRLLLKAVRNALNRNEFHVVYQPIVDVQTRRTVGVEALLRWQHPKWGAISPAVFVPQVESSAILPKVTEFVLRTAVAELTDIAPPMPLRIAINIAPKDLERPRFVSIVEDAIRRLPPGFTLVLEVTERILLEKNARTTALFAALRAAGAKFAIDDFGTHHSNLDMLSRFPFDYVKIDRQFISQLTTGNARLIEGIAALAHHYGLKIIAEGVETEEQHRALHAVGIQYAQGYLYQRPQRAEQMKPDCTRMSA</sequence>
<evidence type="ECO:0000256" key="6">
    <source>
        <dbReference type="ARBA" id="ARBA00022801"/>
    </source>
</evidence>
<organism evidence="12 13">
    <name type="scientific">Burkholderia latens</name>
    <dbReference type="NCBI Taxonomy" id="488446"/>
    <lineage>
        <taxon>Bacteria</taxon>
        <taxon>Pseudomonadati</taxon>
        <taxon>Pseudomonadota</taxon>
        <taxon>Betaproteobacteria</taxon>
        <taxon>Burkholderiales</taxon>
        <taxon>Burkholderiaceae</taxon>
        <taxon>Burkholderia</taxon>
        <taxon>Burkholderia cepacia complex</taxon>
    </lineage>
</organism>
<keyword evidence="7 10" id="KW-1133">Transmembrane helix</keyword>
<feature type="transmembrane region" description="Helical" evidence="10">
    <location>
        <begin position="41"/>
        <end position="65"/>
    </location>
</feature>
<keyword evidence="13" id="KW-1185">Reference proteome</keyword>
<feature type="transmembrane region" description="Helical" evidence="10">
    <location>
        <begin position="274"/>
        <end position="294"/>
    </location>
</feature>
<comment type="subcellular location">
    <subcellularLocation>
        <location evidence="1">Cell membrane</location>
        <topology evidence="1">Multi-pass membrane protein</topology>
    </subcellularLocation>
</comment>
<dbReference type="GeneID" id="99788552"/>
<accession>A0A6H9SJC7</accession>
<evidence type="ECO:0000259" key="11">
    <source>
        <dbReference type="PROSITE" id="PS50883"/>
    </source>
</evidence>
<dbReference type="Gene3D" id="3.20.20.450">
    <property type="entry name" value="EAL domain"/>
    <property type="match status" value="1"/>
</dbReference>
<keyword evidence="8 10" id="KW-0472">Membrane</keyword>
<dbReference type="Proteomes" id="UP000430232">
    <property type="component" value="Unassembled WGS sequence"/>
</dbReference>
<keyword evidence="5 10" id="KW-0812">Transmembrane</keyword>
<dbReference type="InterPro" id="IPR050706">
    <property type="entry name" value="Cyclic-di-GMP_PDE-like"/>
</dbReference>
<evidence type="ECO:0000256" key="2">
    <source>
        <dbReference type="ARBA" id="ARBA00012282"/>
    </source>
</evidence>
<dbReference type="AlphaFoldDB" id="A0A6H9SJC7"/>
<dbReference type="EC" id="3.1.4.52" evidence="2"/>
<dbReference type="InterPro" id="IPR035919">
    <property type="entry name" value="EAL_sf"/>
</dbReference>
<name>A0A6H9SJC7_9BURK</name>
<keyword evidence="6" id="KW-0378">Hydrolase</keyword>
<keyword evidence="3" id="KW-1003">Cell membrane</keyword>
<dbReference type="PANTHER" id="PTHR33121">
    <property type="entry name" value="CYCLIC DI-GMP PHOSPHODIESTERASE PDEF"/>
    <property type="match status" value="1"/>
</dbReference>
<evidence type="ECO:0000313" key="13">
    <source>
        <dbReference type="Proteomes" id="UP000430232"/>
    </source>
</evidence>
<gene>
    <name evidence="12" type="ORF">F7R21_21660</name>
</gene>
<dbReference type="CDD" id="cd01948">
    <property type="entry name" value="EAL"/>
    <property type="match status" value="1"/>
</dbReference>
<dbReference type="GO" id="GO:0005886">
    <property type="term" value="C:plasma membrane"/>
    <property type="evidence" value="ECO:0007669"/>
    <property type="project" value="UniProtKB-SubCell"/>
</dbReference>
<evidence type="ECO:0000313" key="12">
    <source>
        <dbReference type="EMBL" id="KAB0637232.1"/>
    </source>
</evidence>
<evidence type="ECO:0000256" key="8">
    <source>
        <dbReference type="ARBA" id="ARBA00023136"/>
    </source>
</evidence>
<evidence type="ECO:0000256" key="3">
    <source>
        <dbReference type="ARBA" id="ARBA00022475"/>
    </source>
</evidence>
<reference evidence="12 13" key="1">
    <citation type="submission" date="2019-09" db="EMBL/GenBank/DDBJ databases">
        <title>Draft genome sequences of 48 bacterial type strains from the CCUG.</title>
        <authorList>
            <person name="Tunovic T."/>
            <person name="Pineiro-Iglesias B."/>
            <person name="Unosson C."/>
            <person name="Inganas E."/>
            <person name="Ohlen M."/>
            <person name="Cardew S."/>
            <person name="Jensie-Markopoulos S."/>
            <person name="Salva-Serra F."/>
            <person name="Jaen-Luchoro D."/>
            <person name="Karlsson R."/>
            <person name="Svensson-Stadler L."/>
            <person name="Chun J."/>
            <person name="Moore E."/>
        </authorList>
    </citation>
    <scope>NUCLEOTIDE SEQUENCE [LARGE SCALE GENOMIC DNA]</scope>
    <source>
        <strain evidence="12 13">CCUG 54555</strain>
    </source>
</reference>
<dbReference type="PANTHER" id="PTHR33121:SF70">
    <property type="entry name" value="SIGNALING PROTEIN YKOW"/>
    <property type="match status" value="1"/>
</dbReference>
<evidence type="ECO:0000256" key="9">
    <source>
        <dbReference type="ARBA" id="ARBA00034290"/>
    </source>
</evidence>
<dbReference type="SUPFAM" id="SSF141868">
    <property type="entry name" value="EAL domain-like"/>
    <property type="match status" value="1"/>
</dbReference>
<evidence type="ECO:0000256" key="7">
    <source>
        <dbReference type="ARBA" id="ARBA00022989"/>
    </source>
</evidence>